<proteinExistence type="inferred from homology"/>
<dbReference type="Pfam" id="PF00155">
    <property type="entry name" value="Aminotran_1_2"/>
    <property type="match status" value="1"/>
</dbReference>
<organism evidence="7 8">
    <name type="scientific">Candidatus Merdibacter merdavium</name>
    <dbReference type="NCBI Taxonomy" id="2838692"/>
    <lineage>
        <taxon>Bacteria</taxon>
        <taxon>Bacillati</taxon>
        <taxon>Bacillota</taxon>
        <taxon>Erysipelotrichia</taxon>
        <taxon>Erysipelotrichales</taxon>
        <taxon>Erysipelotrichaceae</taxon>
        <taxon>Merdibacter</taxon>
    </lineage>
</organism>
<dbReference type="EMBL" id="DWWM01000020">
    <property type="protein sequence ID" value="HJC36135.1"/>
    <property type="molecule type" value="Genomic_DNA"/>
</dbReference>
<evidence type="ECO:0000313" key="7">
    <source>
        <dbReference type="EMBL" id="HJC36135.1"/>
    </source>
</evidence>
<dbReference type="InterPro" id="IPR004839">
    <property type="entry name" value="Aminotransferase_I/II_large"/>
</dbReference>
<evidence type="ECO:0000256" key="3">
    <source>
        <dbReference type="ARBA" id="ARBA00022898"/>
    </source>
</evidence>
<dbReference type="AlphaFoldDB" id="A0A9D2SW77"/>
<keyword evidence="4" id="KW-0456">Lyase</keyword>
<evidence type="ECO:0000256" key="5">
    <source>
        <dbReference type="ARBA" id="ARBA00037974"/>
    </source>
</evidence>
<dbReference type="SUPFAM" id="SSF53383">
    <property type="entry name" value="PLP-dependent transferases"/>
    <property type="match status" value="1"/>
</dbReference>
<evidence type="ECO:0000259" key="6">
    <source>
        <dbReference type="Pfam" id="PF00155"/>
    </source>
</evidence>
<dbReference type="Proteomes" id="UP000823896">
    <property type="component" value="Unassembled WGS sequence"/>
</dbReference>
<dbReference type="InterPro" id="IPR015424">
    <property type="entry name" value="PyrdxlP-dep_Trfase"/>
</dbReference>
<sequence>MHEIFDAVIERGGTDSMKWDVKEGVISMGIADMDFKAAPCIQEALRRKVEFGVFGYADIPQTYYESYQHWWEERHGWKPDISWMIFSTGIVPAISSMVRKLTTPAEQVLILSPVYNIFYNSIFNNGRVILSSPLIYADGEYHIDFDDLERKLADPQTTLMIFCNPHNPIGKIWDAETLEKVGMLCDRHHVTVISDEIHCDLCAPGRSYVPFASVNETNKQICVTCVSASKAFNLAGLQSACIIVADPVLRHKVWRGLNTDEAAEPNVFACDATIAAFSQGAEWLDALRVYLQRNREAAERFLTQELPKMRPVHADATYLLWLDLHECGIDTERFCAFLYDHAGLKVAYGGEYGPEGNAFLRINMAVANERLMEGLRRLKTGYEAFLTSSCT</sequence>
<evidence type="ECO:0000256" key="1">
    <source>
        <dbReference type="ARBA" id="ARBA00001933"/>
    </source>
</evidence>
<dbReference type="GO" id="GO:0030170">
    <property type="term" value="F:pyridoxal phosphate binding"/>
    <property type="evidence" value="ECO:0007669"/>
    <property type="project" value="InterPro"/>
</dbReference>
<dbReference type="InterPro" id="IPR015421">
    <property type="entry name" value="PyrdxlP-dep_Trfase_major"/>
</dbReference>
<dbReference type="Gene3D" id="3.40.640.10">
    <property type="entry name" value="Type I PLP-dependent aspartate aminotransferase-like (Major domain)"/>
    <property type="match status" value="1"/>
</dbReference>
<dbReference type="Gene3D" id="3.90.1150.10">
    <property type="entry name" value="Aspartate Aminotransferase, domain 1"/>
    <property type="match status" value="1"/>
</dbReference>
<reference evidence="7" key="2">
    <citation type="submission" date="2021-04" db="EMBL/GenBank/DDBJ databases">
        <authorList>
            <person name="Gilroy R."/>
        </authorList>
    </citation>
    <scope>NUCLEOTIDE SEQUENCE</scope>
    <source>
        <strain evidence="7">CHK187-11901</strain>
    </source>
</reference>
<dbReference type="InterPro" id="IPR027619">
    <property type="entry name" value="C-S_lyase_PatB-like"/>
</dbReference>
<evidence type="ECO:0000256" key="2">
    <source>
        <dbReference type="ARBA" id="ARBA00012224"/>
    </source>
</evidence>
<keyword evidence="3" id="KW-0663">Pyridoxal phosphate</keyword>
<comment type="caution">
    <text evidence="7">The sequence shown here is derived from an EMBL/GenBank/DDBJ whole genome shotgun (WGS) entry which is preliminary data.</text>
</comment>
<dbReference type="GO" id="GO:0047804">
    <property type="term" value="F:cysteine-S-conjugate beta-lyase activity"/>
    <property type="evidence" value="ECO:0007669"/>
    <property type="project" value="UniProtKB-EC"/>
</dbReference>
<dbReference type="PANTHER" id="PTHR43525:SF1">
    <property type="entry name" value="PROTEIN MALY"/>
    <property type="match status" value="1"/>
</dbReference>
<keyword evidence="7" id="KW-0808">Transferase</keyword>
<evidence type="ECO:0000313" key="8">
    <source>
        <dbReference type="Proteomes" id="UP000823896"/>
    </source>
</evidence>
<dbReference type="EC" id="4.4.1.13" evidence="2"/>
<gene>
    <name evidence="7" type="ORF">H9702_03275</name>
</gene>
<accession>A0A9D2SW77</accession>
<protein>
    <recommendedName>
        <fullName evidence="2">cysteine-S-conjugate beta-lyase</fullName>
        <ecNumber evidence="2">4.4.1.13</ecNumber>
    </recommendedName>
</protein>
<dbReference type="NCBIfam" id="TIGR04350">
    <property type="entry name" value="C_S_lyase_PatB"/>
    <property type="match status" value="1"/>
</dbReference>
<reference evidence="7" key="1">
    <citation type="journal article" date="2021" name="PeerJ">
        <title>Extensive microbial diversity within the chicken gut microbiome revealed by metagenomics and culture.</title>
        <authorList>
            <person name="Gilroy R."/>
            <person name="Ravi A."/>
            <person name="Getino M."/>
            <person name="Pursley I."/>
            <person name="Horton D.L."/>
            <person name="Alikhan N.F."/>
            <person name="Baker D."/>
            <person name="Gharbi K."/>
            <person name="Hall N."/>
            <person name="Watson M."/>
            <person name="Adriaenssens E.M."/>
            <person name="Foster-Nyarko E."/>
            <person name="Jarju S."/>
            <person name="Secka A."/>
            <person name="Antonio M."/>
            <person name="Oren A."/>
            <person name="Chaudhuri R.R."/>
            <person name="La Ragione R."/>
            <person name="Hildebrand F."/>
            <person name="Pallen M.J."/>
        </authorList>
    </citation>
    <scope>NUCLEOTIDE SEQUENCE</scope>
    <source>
        <strain evidence="7">CHK187-11901</strain>
    </source>
</reference>
<comment type="cofactor">
    <cofactor evidence="1">
        <name>pyridoxal 5'-phosphate</name>
        <dbReference type="ChEBI" id="CHEBI:597326"/>
    </cofactor>
</comment>
<dbReference type="InterPro" id="IPR051798">
    <property type="entry name" value="Class-II_PLP-Dep_Aminotrans"/>
</dbReference>
<dbReference type="InterPro" id="IPR015422">
    <property type="entry name" value="PyrdxlP-dep_Trfase_small"/>
</dbReference>
<feature type="domain" description="Aminotransferase class I/classII large" evidence="6">
    <location>
        <begin position="25"/>
        <end position="377"/>
    </location>
</feature>
<evidence type="ECO:0000256" key="4">
    <source>
        <dbReference type="ARBA" id="ARBA00023239"/>
    </source>
</evidence>
<name>A0A9D2SW77_9FIRM</name>
<dbReference type="GO" id="GO:0008483">
    <property type="term" value="F:transaminase activity"/>
    <property type="evidence" value="ECO:0007669"/>
    <property type="project" value="UniProtKB-KW"/>
</dbReference>
<dbReference type="CDD" id="cd00609">
    <property type="entry name" value="AAT_like"/>
    <property type="match status" value="1"/>
</dbReference>
<dbReference type="PANTHER" id="PTHR43525">
    <property type="entry name" value="PROTEIN MALY"/>
    <property type="match status" value="1"/>
</dbReference>
<keyword evidence="7" id="KW-0032">Aminotransferase</keyword>
<comment type="similarity">
    <text evidence="5">Belongs to the class-II pyridoxal-phosphate-dependent aminotransferase family. MalY/PatB cystathionine beta-lyase subfamily.</text>
</comment>